<name>A0A9Q1ISV7_SYNKA</name>
<dbReference type="EC" id="2.7.11.1" evidence="3"/>
<dbReference type="InterPro" id="IPR017441">
    <property type="entry name" value="Protein_kinase_ATP_BS"/>
</dbReference>
<dbReference type="Pfam" id="PF00069">
    <property type="entry name" value="Pkinase"/>
    <property type="match status" value="1"/>
</dbReference>
<evidence type="ECO:0000256" key="5">
    <source>
        <dbReference type="ARBA" id="ARBA00022527"/>
    </source>
</evidence>
<comment type="caution">
    <text evidence="19">The sequence shown here is derived from an EMBL/GenBank/DDBJ whole genome shotgun (WGS) entry which is preliminary data.</text>
</comment>
<dbReference type="InterPro" id="IPR000719">
    <property type="entry name" value="Prot_kinase_dom"/>
</dbReference>
<keyword evidence="9 15" id="KW-0547">Nucleotide-binding</keyword>
<dbReference type="EMBL" id="JAINUF010000008">
    <property type="protein sequence ID" value="KAJ8351507.1"/>
    <property type="molecule type" value="Genomic_DNA"/>
</dbReference>
<dbReference type="GO" id="GO:0000226">
    <property type="term" value="P:microtubule cytoskeleton organization"/>
    <property type="evidence" value="ECO:0007669"/>
    <property type="project" value="TreeGrafter"/>
</dbReference>
<feature type="domain" description="Protein kinase" evidence="17">
    <location>
        <begin position="299"/>
        <end position="550"/>
    </location>
</feature>
<evidence type="ECO:0000259" key="18">
    <source>
        <dbReference type="PROSITE" id="PS50030"/>
    </source>
</evidence>
<dbReference type="InterPro" id="IPR015940">
    <property type="entry name" value="UBA"/>
</dbReference>
<dbReference type="PROSITE" id="PS00108">
    <property type="entry name" value="PROTEIN_KINASE_ST"/>
    <property type="match status" value="1"/>
</dbReference>
<evidence type="ECO:0000256" key="2">
    <source>
        <dbReference type="ARBA" id="ARBA00004496"/>
    </source>
</evidence>
<feature type="compositionally biased region" description="Gly residues" evidence="16">
    <location>
        <begin position="41"/>
        <end position="52"/>
    </location>
</feature>
<feature type="region of interest" description="Disordered" evidence="16">
    <location>
        <begin position="957"/>
        <end position="992"/>
    </location>
</feature>
<comment type="catalytic activity">
    <reaction evidence="14">
        <text>L-seryl-[protein] + ATP = O-phospho-L-seryl-[protein] + ADP + H(+)</text>
        <dbReference type="Rhea" id="RHEA:17989"/>
        <dbReference type="Rhea" id="RHEA-COMP:9863"/>
        <dbReference type="Rhea" id="RHEA-COMP:11604"/>
        <dbReference type="ChEBI" id="CHEBI:15378"/>
        <dbReference type="ChEBI" id="CHEBI:29999"/>
        <dbReference type="ChEBI" id="CHEBI:30616"/>
        <dbReference type="ChEBI" id="CHEBI:83421"/>
        <dbReference type="ChEBI" id="CHEBI:456216"/>
        <dbReference type="EC" id="2.7.11.1"/>
    </reaction>
</comment>
<dbReference type="InterPro" id="IPR034672">
    <property type="entry name" value="SIK"/>
</dbReference>
<comment type="catalytic activity">
    <reaction evidence="13">
        <text>L-threonyl-[protein] + ATP = O-phospho-L-threonyl-[protein] + ADP + H(+)</text>
        <dbReference type="Rhea" id="RHEA:46608"/>
        <dbReference type="Rhea" id="RHEA-COMP:11060"/>
        <dbReference type="Rhea" id="RHEA-COMP:11605"/>
        <dbReference type="ChEBI" id="CHEBI:15378"/>
        <dbReference type="ChEBI" id="CHEBI:30013"/>
        <dbReference type="ChEBI" id="CHEBI:30616"/>
        <dbReference type="ChEBI" id="CHEBI:61977"/>
        <dbReference type="ChEBI" id="CHEBI:456216"/>
        <dbReference type="EC" id="2.7.11.1"/>
    </reaction>
</comment>
<reference evidence="19" key="1">
    <citation type="journal article" date="2023" name="Science">
        <title>Genome structures resolve the early diversification of teleost fishes.</title>
        <authorList>
            <person name="Parey E."/>
            <person name="Louis A."/>
            <person name="Montfort J."/>
            <person name="Bouchez O."/>
            <person name="Roques C."/>
            <person name="Iampietro C."/>
            <person name="Lluch J."/>
            <person name="Castinel A."/>
            <person name="Donnadieu C."/>
            <person name="Desvignes T."/>
            <person name="Floi Bucao C."/>
            <person name="Jouanno E."/>
            <person name="Wen M."/>
            <person name="Mejri S."/>
            <person name="Dirks R."/>
            <person name="Jansen H."/>
            <person name="Henkel C."/>
            <person name="Chen W.J."/>
            <person name="Zahm M."/>
            <person name="Cabau C."/>
            <person name="Klopp C."/>
            <person name="Thompson A.W."/>
            <person name="Robinson-Rechavi M."/>
            <person name="Braasch I."/>
            <person name="Lecointre G."/>
            <person name="Bobe J."/>
            <person name="Postlethwait J.H."/>
            <person name="Berthelot C."/>
            <person name="Roest Crollius H."/>
            <person name="Guiguen Y."/>
        </authorList>
    </citation>
    <scope>NUCLEOTIDE SEQUENCE</scope>
    <source>
        <strain evidence="19">WJC10195</strain>
    </source>
</reference>
<dbReference type="GO" id="GO:0050321">
    <property type="term" value="F:tau-protein kinase activity"/>
    <property type="evidence" value="ECO:0007669"/>
    <property type="project" value="TreeGrafter"/>
</dbReference>
<organism evidence="19 20">
    <name type="scientific">Synaphobranchus kaupii</name>
    <name type="common">Kaup's arrowtooth eel</name>
    <dbReference type="NCBI Taxonomy" id="118154"/>
    <lineage>
        <taxon>Eukaryota</taxon>
        <taxon>Metazoa</taxon>
        <taxon>Chordata</taxon>
        <taxon>Craniata</taxon>
        <taxon>Vertebrata</taxon>
        <taxon>Euteleostomi</taxon>
        <taxon>Actinopterygii</taxon>
        <taxon>Neopterygii</taxon>
        <taxon>Teleostei</taxon>
        <taxon>Anguilliformes</taxon>
        <taxon>Synaphobranchidae</taxon>
        <taxon>Synaphobranchus</taxon>
    </lineage>
</organism>
<evidence type="ECO:0000256" key="7">
    <source>
        <dbReference type="ARBA" id="ARBA00022679"/>
    </source>
</evidence>
<feature type="region of interest" description="Disordered" evidence="16">
    <location>
        <begin position="1"/>
        <end position="25"/>
    </location>
</feature>
<dbReference type="PROSITE" id="PS50011">
    <property type="entry name" value="PROTEIN_KINASE_DOM"/>
    <property type="match status" value="1"/>
</dbReference>
<evidence type="ECO:0000256" key="1">
    <source>
        <dbReference type="ARBA" id="ARBA00001946"/>
    </source>
</evidence>
<keyword evidence="8" id="KW-0479">Metal-binding</keyword>
<dbReference type="SUPFAM" id="SSF56112">
    <property type="entry name" value="Protein kinase-like (PK-like)"/>
    <property type="match status" value="1"/>
</dbReference>
<dbReference type="Pfam" id="PF23312">
    <property type="entry name" value="UBA_SIK3"/>
    <property type="match status" value="1"/>
</dbReference>
<accession>A0A9Q1ISV7</accession>
<keyword evidence="6" id="KW-0597">Phosphoprotein</keyword>
<evidence type="ECO:0000256" key="8">
    <source>
        <dbReference type="ARBA" id="ARBA00022723"/>
    </source>
</evidence>
<feature type="compositionally biased region" description="Low complexity" evidence="16">
    <location>
        <begin position="982"/>
        <end position="991"/>
    </location>
</feature>
<evidence type="ECO:0000313" key="20">
    <source>
        <dbReference type="Proteomes" id="UP001152622"/>
    </source>
</evidence>
<proteinExistence type="predicted"/>
<dbReference type="FunFam" id="1.10.510.10:FF:000154">
    <property type="entry name" value="Serine/threonine-protein kinase SIK2"/>
    <property type="match status" value="1"/>
</dbReference>
<evidence type="ECO:0000256" key="4">
    <source>
        <dbReference type="ARBA" id="ARBA00022490"/>
    </source>
</evidence>
<dbReference type="SMART" id="SM00220">
    <property type="entry name" value="S_TKc"/>
    <property type="match status" value="1"/>
</dbReference>
<dbReference type="InterPro" id="IPR011009">
    <property type="entry name" value="Kinase-like_dom_sf"/>
</dbReference>
<dbReference type="OrthoDB" id="193931at2759"/>
<evidence type="ECO:0000313" key="19">
    <source>
        <dbReference type="EMBL" id="KAJ8351507.1"/>
    </source>
</evidence>
<feature type="compositionally biased region" description="Low complexity" evidence="16">
    <location>
        <begin position="766"/>
        <end position="793"/>
    </location>
</feature>
<evidence type="ECO:0000256" key="6">
    <source>
        <dbReference type="ARBA" id="ARBA00022553"/>
    </source>
</evidence>
<feature type="compositionally biased region" description="Low complexity" evidence="16">
    <location>
        <begin position="895"/>
        <end position="904"/>
    </location>
</feature>
<dbReference type="FunFam" id="3.30.200.20:FF:000003">
    <property type="entry name" value="Non-specific serine/threonine protein kinase"/>
    <property type="match status" value="1"/>
</dbReference>
<dbReference type="GO" id="GO:0005524">
    <property type="term" value="F:ATP binding"/>
    <property type="evidence" value="ECO:0007669"/>
    <property type="project" value="UniProtKB-UniRule"/>
</dbReference>
<keyword evidence="4" id="KW-0963">Cytoplasm</keyword>
<dbReference type="GO" id="GO:0046872">
    <property type="term" value="F:metal ion binding"/>
    <property type="evidence" value="ECO:0007669"/>
    <property type="project" value="UniProtKB-KW"/>
</dbReference>
<evidence type="ECO:0000256" key="12">
    <source>
        <dbReference type="ARBA" id="ARBA00022842"/>
    </source>
</evidence>
<evidence type="ECO:0000259" key="17">
    <source>
        <dbReference type="PROSITE" id="PS50011"/>
    </source>
</evidence>
<keyword evidence="11 15" id="KW-0067">ATP-binding</keyword>
<protein>
    <recommendedName>
        <fullName evidence="3">non-specific serine/threonine protein kinase</fullName>
        <ecNumber evidence="3">2.7.11.1</ecNumber>
    </recommendedName>
</protein>
<feature type="region of interest" description="Disordered" evidence="16">
    <location>
        <begin position="41"/>
        <end position="105"/>
    </location>
</feature>
<feature type="region of interest" description="Disordered" evidence="16">
    <location>
        <begin position="1174"/>
        <end position="1241"/>
    </location>
</feature>
<feature type="compositionally biased region" description="Pro residues" evidence="16">
    <location>
        <begin position="1174"/>
        <end position="1202"/>
    </location>
</feature>
<dbReference type="CDD" id="cd14071">
    <property type="entry name" value="STKc_SIK"/>
    <property type="match status" value="1"/>
</dbReference>
<feature type="domain" description="UBA" evidence="18">
    <location>
        <begin position="574"/>
        <end position="614"/>
    </location>
</feature>
<dbReference type="PANTHER" id="PTHR24346:SF47">
    <property type="entry name" value="SERINE_THREONINE-PROTEIN KINASE SIK2-RELATED"/>
    <property type="match status" value="1"/>
</dbReference>
<dbReference type="Proteomes" id="UP001152622">
    <property type="component" value="Chromosome 8"/>
</dbReference>
<comment type="subcellular location">
    <subcellularLocation>
        <location evidence="2">Cytoplasm</location>
    </subcellularLocation>
</comment>
<feature type="region of interest" description="Disordered" evidence="16">
    <location>
        <begin position="745"/>
        <end position="794"/>
    </location>
</feature>
<feature type="compositionally biased region" description="Basic and acidic residues" evidence="16">
    <location>
        <begin position="90"/>
        <end position="105"/>
    </location>
</feature>
<evidence type="ECO:0000256" key="15">
    <source>
        <dbReference type="PROSITE-ProRule" id="PRU10141"/>
    </source>
</evidence>
<dbReference type="PROSITE" id="PS00107">
    <property type="entry name" value="PROTEIN_KINASE_ATP"/>
    <property type="match status" value="1"/>
</dbReference>
<keyword evidence="20" id="KW-1185">Reference proteome</keyword>
<evidence type="ECO:0000256" key="16">
    <source>
        <dbReference type="SAM" id="MobiDB-lite"/>
    </source>
</evidence>
<dbReference type="PROSITE" id="PS50030">
    <property type="entry name" value="UBA"/>
    <property type="match status" value="1"/>
</dbReference>
<dbReference type="InterPro" id="IPR057380">
    <property type="entry name" value="UBA_SIK1/2/3"/>
</dbReference>
<keyword evidence="10" id="KW-0418">Kinase</keyword>
<keyword evidence="7" id="KW-0808">Transferase</keyword>
<sequence length="1416" mass="155084">MMYQALGRGSLLSKSQNSQRLENRRVKGWSRAMKEMARWAGGLGQGCTGTGKAGRRTGAGRVETGLERRTLNRQGAGRKCQLQPKMAAGRGEKMGESHRGEREMEGEHLVNPLSRHVLSCPTDEAASQCQRNTEEGSQVTLKQVVGTRKTQNPSHDPNAHMLRCTQIHSLIQHRDISSDLPATWLSRLTVGGHRWSRTVEWVMKLGHRVPGEMQTVPSKKSNYSDSPHICSGFSLCPFPTDSSSTTCQQAAVTSSTTLHCCTHCHSSGPGRGPRGKVHHGGARLKSSPPHGRPLQVGFYEIMRTLGKGNFAVVKLARHKVTKTQVAIKIIDKTRLNSSNLEKIYREVQIMKLLNHPHIIKLYQVMETKDMLYIVTEYAKNGEMFDFLTSNGRMSEGEARKKFWQILTAVDYCHRHHIVHRDLKTENLLLDANMNIKLADFGFGNFYNSGEPLSTWCGSPPYAAPEVFEGKEYEGPQLDIWSLGVVLYVLVCGSLPFDGASLPALRQRVTEGRFRIPFFMSQECENLIRKMLVVDPAKRITIAQIKQHRWMLADPSAPRQTLTRSITDYNSNLGDYSEPVLGIMQTLGIDRQRTIESLQNSSYNHFSAIYYLLLERVKEHRGHQLSRQCGGWAPRPRSTSDSAAPEVITECSDGFRMAFPLPAMHCAPVHSEMECEPGGLFQCMRIVSRSEFAASPPPSRLCVPLPVRGVANVSFPSSPPQRVVFPVEASLNGLLQSRSISPNSLLETTISEEVRPPRPGGRGGAAGRIVVSSVSPSDGASSDSCLKSSSSTPSPALYTPAEGLSALLASTVGTHNGTLAPVGTPLTQSSTLLLQAQGSLPGANFQEGRRASDTSLTQGLKAFRQQLRKNTRTKGLLGLNKIKGLTRPVFPPPSCPRGSRGSLGPADRRSLLEEVASPAEDASDAAPAADASTLAPILRALFPRPPYSPSLLLAPPSSWLSPSSPRPQAWPPLGLQHAAWQHSPPSSSSSSPFAPACTLSTVTTAAHLLEAHLHISPQPQLHPQPQAPPHFSFLPHHQGNWAAAATPIRDSDMQELGTPATGQQKLYSCVMEVGAELALSSRVTGTLRSLRLESVPVETLGPQKVRRPSEDSAQVMADWSTLEGRRSKGFREDESENRRPLCPFSEGSEWALRQRDEALGLQMCRCGPVAQPTPTLSPAPVHHPPPLSALPHPAPVPHPPPLSALPHWEEEDGTARVRGGGRSSLTTPPPTPFTGDERFSSQTPEPMTLVTIIDMANKTLCFLLNPLPFLLNLTLSRSKEEGPDQSQAFLMGLQLHSMFYMGKKSYSNMPSPKNWSNRRVGYRVSQAASEPGVLDCYIHSVWLDLGSGTTADFRQDSDCEQEAARQVRVVEGADVTSYHGGSHGEAFMYEPEELDQPQDDVVVEDTLPRSAHIRERV</sequence>
<dbReference type="InterPro" id="IPR008271">
    <property type="entry name" value="Ser/Thr_kinase_AS"/>
</dbReference>
<dbReference type="CDD" id="cd14408">
    <property type="entry name" value="UBA_SIK1"/>
    <property type="match status" value="1"/>
</dbReference>
<comment type="cofactor">
    <cofactor evidence="1">
        <name>Mg(2+)</name>
        <dbReference type="ChEBI" id="CHEBI:18420"/>
    </cofactor>
</comment>
<evidence type="ECO:0000256" key="13">
    <source>
        <dbReference type="ARBA" id="ARBA00047899"/>
    </source>
</evidence>
<dbReference type="GO" id="GO:0035556">
    <property type="term" value="P:intracellular signal transduction"/>
    <property type="evidence" value="ECO:0007669"/>
    <property type="project" value="TreeGrafter"/>
</dbReference>
<evidence type="ECO:0000256" key="14">
    <source>
        <dbReference type="ARBA" id="ARBA00048679"/>
    </source>
</evidence>
<evidence type="ECO:0000256" key="10">
    <source>
        <dbReference type="ARBA" id="ARBA00022777"/>
    </source>
</evidence>
<evidence type="ECO:0000256" key="11">
    <source>
        <dbReference type="ARBA" id="ARBA00022840"/>
    </source>
</evidence>
<feature type="binding site" evidence="15">
    <location>
        <position position="328"/>
    </location>
    <ligand>
        <name>ATP</name>
        <dbReference type="ChEBI" id="CHEBI:30616"/>
    </ligand>
</feature>
<evidence type="ECO:0000256" key="9">
    <source>
        <dbReference type="ARBA" id="ARBA00022741"/>
    </source>
</evidence>
<feature type="region of interest" description="Disordered" evidence="16">
    <location>
        <begin position="886"/>
        <end position="905"/>
    </location>
</feature>
<keyword evidence="5" id="KW-0723">Serine/threonine-protein kinase</keyword>
<dbReference type="GO" id="GO:0005737">
    <property type="term" value="C:cytoplasm"/>
    <property type="evidence" value="ECO:0007669"/>
    <property type="project" value="UniProtKB-SubCell"/>
</dbReference>
<dbReference type="PANTHER" id="PTHR24346">
    <property type="entry name" value="MAP/MICROTUBULE AFFINITY-REGULATING KINASE"/>
    <property type="match status" value="1"/>
</dbReference>
<dbReference type="Gene3D" id="1.10.510.10">
    <property type="entry name" value="Transferase(Phosphotransferase) domain 1"/>
    <property type="match status" value="1"/>
</dbReference>
<evidence type="ECO:0000256" key="3">
    <source>
        <dbReference type="ARBA" id="ARBA00012513"/>
    </source>
</evidence>
<keyword evidence="12" id="KW-0460">Magnesium</keyword>
<gene>
    <name evidence="19" type="ORF">SKAU_G00229830</name>
</gene>